<dbReference type="PROSITE" id="PS51257">
    <property type="entry name" value="PROKAR_LIPOPROTEIN"/>
    <property type="match status" value="1"/>
</dbReference>
<dbReference type="OrthoDB" id="3596450at2759"/>
<dbReference type="EMBL" id="AFQF01000693">
    <property type="protein sequence ID" value="EGU87348.1"/>
    <property type="molecule type" value="Genomic_DNA"/>
</dbReference>
<organism evidence="1">
    <name type="scientific">Fusarium oxysporum (strain Fo5176)</name>
    <name type="common">Fusarium vascular wilt</name>
    <dbReference type="NCBI Taxonomy" id="660025"/>
    <lineage>
        <taxon>Eukaryota</taxon>
        <taxon>Fungi</taxon>
        <taxon>Dikarya</taxon>
        <taxon>Ascomycota</taxon>
        <taxon>Pezizomycotina</taxon>
        <taxon>Sordariomycetes</taxon>
        <taxon>Hypocreomycetidae</taxon>
        <taxon>Hypocreales</taxon>
        <taxon>Nectriaceae</taxon>
        <taxon>Fusarium</taxon>
        <taxon>Fusarium oxysporum species complex</taxon>
    </lineage>
</organism>
<proteinExistence type="predicted"/>
<accession>F9F6T2</accession>
<gene>
    <name evidence="1" type="ORF">FOXB_02107</name>
</gene>
<sequence>MDEKRDLGPLDCNWETDGPGNRSAYLWQAGLWTACQETHAVVSRHSEKQGWYVIEPRTKHRDFAMKDWFRFDGHMQYHRRVIGPLVKEWKPISIPAEDIQSQIRNQKIRKLAVKFDPVWNDELTQATHGTRVARFSAPLAFMLRVLLDASHQHTYMRKLMVIDDISQWKPLMPRGNPVRAFDCDHEYIEVSPISLWWQGGPRFEQPHEYLCGSSQSPVRGQATKDLQYGYANQPSAIMQHVRMHWHRCIG</sequence>
<name>F9F6T2_FUSOF</name>
<reference evidence="1" key="1">
    <citation type="journal article" date="2012" name="Mol. Plant Microbe Interact.">
        <title>A highly conserved effector in Fusarium oxysporum is required for full virulence on Arabidopsis.</title>
        <authorList>
            <person name="Thatcher L.F."/>
            <person name="Gardiner D.M."/>
            <person name="Kazan K."/>
            <person name="Manners J."/>
        </authorList>
    </citation>
    <scope>NUCLEOTIDE SEQUENCE [LARGE SCALE GENOMIC DNA]</scope>
    <source>
        <strain evidence="1">Fo5176</strain>
    </source>
</reference>
<protein>
    <submittedName>
        <fullName evidence="1">Uncharacterized protein</fullName>
    </submittedName>
</protein>
<evidence type="ECO:0000313" key="1">
    <source>
        <dbReference type="EMBL" id="EGU87348.1"/>
    </source>
</evidence>
<comment type="caution">
    <text evidence="1">The sequence shown here is derived from an EMBL/GenBank/DDBJ whole genome shotgun (WGS) entry which is preliminary data.</text>
</comment>
<dbReference type="AlphaFoldDB" id="F9F6T2"/>